<dbReference type="InterPro" id="IPR012340">
    <property type="entry name" value="NA-bd_OB-fold"/>
</dbReference>
<dbReference type="PANTHER" id="PTHR33507">
    <property type="entry name" value="INNER MEMBRANE PROTEIN YBBJ"/>
    <property type="match status" value="1"/>
</dbReference>
<feature type="domain" description="NfeD-like C-terminal" evidence="6">
    <location>
        <begin position="83"/>
        <end position="134"/>
    </location>
</feature>
<sequence length="142" mass="15771">MPSAPILWLTAGLILCLMELVLPTAFVELTMGVSALIVGVIAWFVPSLTVQVVLWLLLSIFLTVLLRRLLPKRSRTIIEDAKEAKTLTEIAPGETGRVLYEGNSWQARCEDDRMTIAPDQRVYVVGRRGTTLIVIPESLVQL</sequence>
<evidence type="ECO:0000256" key="3">
    <source>
        <dbReference type="ARBA" id="ARBA00022989"/>
    </source>
</evidence>
<dbReference type="PANTHER" id="PTHR33507:SF3">
    <property type="entry name" value="INNER MEMBRANE PROTEIN YBBJ"/>
    <property type="match status" value="1"/>
</dbReference>
<evidence type="ECO:0000256" key="4">
    <source>
        <dbReference type="ARBA" id="ARBA00023136"/>
    </source>
</evidence>
<evidence type="ECO:0000256" key="2">
    <source>
        <dbReference type="ARBA" id="ARBA00022692"/>
    </source>
</evidence>
<protein>
    <submittedName>
        <fullName evidence="7">NfeD family protein</fullName>
    </submittedName>
</protein>
<name>A0AA96WE99_9CYAN</name>
<organism evidence="7">
    <name type="scientific">Leptolyngbya sp. NK1-12</name>
    <dbReference type="NCBI Taxonomy" id="2547451"/>
    <lineage>
        <taxon>Bacteria</taxon>
        <taxon>Bacillati</taxon>
        <taxon>Cyanobacteriota</taxon>
        <taxon>Cyanophyceae</taxon>
        <taxon>Leptolyngbyales</taxon>
        <taxon>Leptolyngbyaceae</taxon>
        <taxon>Leptolyngbya group</taxon>
        <taxon>Leptolyngbya</taxon>
    </lineage>
</organism>
<dbReference type="Pfam" id="PF01957">
    <property type="entry name" value="NfeD"/>
    <property type="match status" value="1"/>
</dbReference>
<reference evidence="7" key="1">
    <citation type="submission" date="2020-05" db="EMBL/GenBank/DDBJ databases">
        <authorList>
            <person name="Zhu T."/>
            <person name="Keshari N."/>
            <person name="Lu X."/>
        </authorList>
    </citation>
    <scope>NUCLEOTIDE SEQUENCE</scope>
    <source>
        <strain evidence="7">NK1-12</strain>
    </source>
</reference>
<evidence type="ECO:0000256" key="1">
    <source>
        <dbReference type="ARBA" id="ARBA00004141"/>
    </source>
</evidence>
<dbReference type="EMBL" id="CP053586">
    <property type="protein sequence ID" value="WNZ23723.1"/>
    <property type="molecule type" value="Genomic_DNA"/>
</dbReference>
<keyword evidence="2 5" id="KW-0812">Transmembrane</keyword>
<dbReference type="RefSeq" id="WP_316435459.1">
    <property type="nucleotide sequence ID" value="NZ_CP053586.1"/>
</dbReference>
<feature type="transmembrane region" description="Helical" evidence="5">
    <location>
        <begin position="52"/>
        <end position="70"/>
    </location>
</feature>
<dbReference type="AlphaFoldDB" id="A0AA96WE99"/>
<evidence type="ECO:0000256" key="5">
    <source>
        <dbReference type="SAM" id="Phobius"/>
    </source>
</evidence>
<accession>A0AA96WE99</accession>
<dbReference type="GO" id="GO:0005886">
    <property type="term" value="C:plasma membrane"/>
    <property type="evidence" value="ECO:0007669"/>
    <property type="project" value="TreeGrafter"/>
</dbReference>
<gene>
    <name evidence="7" type="ORF">HJG54_13255</name>
</gene>
<feature type="transmembrane region" description="Helical" evidence="5">
    <location>
        <begin position="6"/>
        <end position="22"/>
    </location>
</feature>
<dbReference type="InterPro" id="IPR002810">
    <property type="entry name" value="NfeD-like_C"/>
</dbReference>
<evidence type="ECO:0000259" key="6">
    <source>
        <dbReference type="Pfam" id="PF01957"/>
    </source>
</evidence>
<dbReference type="Gene3D" id="2.40.50.140">
    <property type="entry name" value="Nucleic acid-binding proteins"/>
    <property type="match status" value="1"/>
</dbReference>
<keyword evidence="4 5" id="KW-0472">Membrane</keyword>
<comment type="subcellular location">
    <subcellularLocation>
        <location evidence="1">Membrane</location>
        <topology evidence="1">Multi-pass membrane protein</topology>
    </subcellularLocation>
</comment>
<evidence type="ECO:0000313" key="7">
    <source>
        <dbReference type="EMBL" id="WNZ23723.1"/>
    </source>
</evidence>
<proteinExistence type="predicted"/>
<keyword evidence="3 5" id="KW-1133">Transmembrane helix</keyword>
<dbReference type="InterPro" id="IPR052165">
    <property type="entry name" value="Membrane_assoc_protease"/>
</dbReference>